<dbReference type="UniPathway" id="UPA00917"/>
<keyword evidence="4" id="KW-0583">PHB biosynthesis</keyword>
<gene>
    <name evidence="8" type="ORF">SAMN05444390_101456</name>
</gene>
<dbReference type="PANTHER" id="PTHR36837:SF2">
    <property type="entry name" value="POLY(3-HYDROXYALKANOATE) POLYMERASE SUBUNIT PHAC"/>
    <property type="match status" value="1"/>
</dbReference>
<name>A0A1H5URJ3_9GAMM</name>
<dbReference type="GO" id="GO:0016746">
    <property type="term" value="F:acyltransferase activity"/>
    <property type="evidence" value="ECO:0007669"/>
    <property type="project" value="UniProtKB-KW"/>
</dbReference>
<comment type="pathway">
    <text evidence="1">Biopolymer metabolism; poly-(R)-3-hydroxybutanoate biosynthesis.</text>
</comment>
<dbReference type="InterPro" id="IPR051321">
    <property type="entry name" value="PHA/PHB_synthase"/>
</dbReference>
<dbReference type="Pfam" id="PF00561">
    <property type="entry name" value="Abhydrolase_1"/>
    <property type="match status" value="1"/>
</dbReference>
<evidence type="ECO:0000256" key="3">
    <source>
        <dbReference type="ARBA" id="ARBA00022679"/>
    </source>
</evidence>
<keyword evidence="5" id="KW-0012">Acyltransferase</keyword>
<evidence type="ECO:0000256" key="4">
    <source>
        <dbReference type="ARBA" id="ARBA00022752"/>
    </source>
</evidence>
<dbReference type="GO" id="GO:0042619">
    <property type="term" value="P:poly-hydroxybutyrate biosynthetic process"/>
    <property type="evidence" value="ECO:0007669"/>
    <property type="project" value="UniProtKB-KW"/>
</dbReference>
<keyword evidence="3" id="KW-0808">Transferase</keyword>
<evidence type="ECO:0000256" key="1">
    <source>
        <dbReference type="ARBA" id="ARBA00004683"/>
    </source>
</evidence>
<proteinExistence type="predicted"/>
<dbReference type="InterPro" id="IPR010125">
    <property type="entry name" value="PHA_synth_III_C"/>
</dbReference>
<protein>
    <recommendedName>
        <fullName evidence="2">Poly(3-hydroxyalkanoate) polymerase subunit PhaC</fullName>
    </recommendedName>
    <alternativeName>
        <fullName evidence="6">PHB synthase subunit PhaC</fullName>
    </alternativeName>
</protein>
<dbReference type="RefSeq" id="WP_104001449.1">
    <property type="nucleotide sequence ID" value="NZ_FNVQ01000001.1"/>
</dbReference>
<evidence type="ECO:0000259" key="7">
    <source>
        <dbReference type="Pfam" id="PF00561"/>
    </source>
</evidence>
<dbReference type="InterPro" id="IPR000073">
    <property type="entry name" value="AB_hydrolase_1"/>
</dbReference>
<dbReference type="InterPro" id="IPR029058">
    <property type="entry name" value="AB_hydrolase_fold"/>
</dbReference>
<evidence type="ECO:0000313" key="8">
    <source>
        <dbReference type="EMBL" id="SEF77061.1"/>
    </source>
</evidence>
<dbReference type="OrthoDB" id="9767934at2"/>
<dbReference type="AlphaFoldDB" id="A0A1H5URJ3"/>
<evidence type="ECO:0000313" key="9">
    <source>
        <dbReference type="Proteomes" id="UP000236745"/>
    </source>
</evidence>
<organism evidence="8 9">
    <name type="scientific">Marinobacterium lutimaris</name>
    <dbReference type="NCBI Taxonomy" id="568106"/>
    <lineage>
        <taxon>Bacteria</taxon>
        <taxon>Pseudomonadati</taxon>
        <taxon>Pseudomonadota</taxon>
        <taxon>Gammaproteobacteria</taxon>
        <taxon>Oceanospirillales</taxon>
        <taxon>Oceanospirillaceae</taxon>
        <taxon>Marinobacterium</taxon>
    </lineage>
</organism>
<dbReference type="NCBIfam" id="TIGR01836">
    <property type="entry name" value="PHA_synth_III_C"/>
    <property type="match status" value="1"/>
</dbReference>
<dbReference type="Gene3D" id="3.40.50.1820">
    <property type="entry name" value="alpha/beta hydrolase"/>
    <property type="match status" value="1"/>
</dbReference>
<dbReference type="SUPFAM" id="SSF53474">
    <property type="entry name" value="alpha/beta-Hydrolases"/>
    <property type="match status" value="1"/>
</dbReference>
<evidence type="ECO:0000256" key="2">
    <source>
        <dbReference type="ARBA" id="ARBA00019065"/>
    </source>
</evidence>
<keyword evidence="9" id="KW-1185">Reference proteome</keyword>
<dbReference type="Proteomes" id="UP000236745">
    <property type="component" value="Unassembled WGS sequence"/>
</dbReference>
<accession>A0A1H5URJ3</accession>
<sequence length="357" mass="40304">MKGLSLSAETIREELQTFNNRLQQSYQVLQQIEEVDVGATPREEIFRNDRVRLYYYPPTETGGSKLLPPVLICYALVNRPYIADLQPDRSLIGSLTRQGVPVYLIDWGYPEPSDRYLTLEDYIEDYLDSCVRASSKHAAQEKINLLGICQGGTFSLCYTALHPERIERLITLVTPVDFHTADFTLSHLAMEVDADLAVETYGNIPGELLNDTYNSLMPMRLGVQKNLGLPKQLSDREKALNFLRMEKWINDGPDQAGEAFKQFIQQFFQQNLLLKGEAEIGGWKVDLKQIKQPILNIIGRHDHLVPPSSSKALKQATSSRHYKELIVDAGHIGVFVSSRALKQVPAAICDWLDSPAD</sequence>
<evidence type="ECO:0000256" key="5">
    <source>
        <dbReference type="ARBA" id="ARBA00023315"/>
    </source>
</evidence>
<dbReference type="PANTHER" id="PTHR36837">
    <property type="entry name" value="POLY(3-HYDROXYALKANOATE) POLYMERASE SUBUNIT PHAC"/>
    <property type="match status" value="1"/>
</dbReference>
<feature type="domain" description="AB hydrolase-1" evidence="7">
    <location>
        <begin position="68"/>
        <end position="335"/>
    </location>
</feature>
<reference evidence="8 9" key="1">
    <citation type="submission" date="2016-10" db="EMBL/GenBank/DDBJ databases">
        <authorList>
            <person name="de Groot N.N."/>
        </authorList>
    </citation>
    <scope>NUCLEOTIDE SEQUENCE [LARGE SCALE GENOMIC DNA]</scope>
    <source>
        <strain evidence="8 9">DSM 22012</strain>
    </source>
</reference>
<dbReference type="EMBL" id="FNVQ01000001">
    <property type="protein sequence ID" value="SEF77061.1"/>
    <property type="molecule type" value="Genomic_DNA"/>
</dbReference>
<evidence type="ECO:0000256" key="6">
    <source>
        <dbReference type="ARBA" id="ARBA00033356"/>
    </source>
</evidence>